<comment type="caution">
    <text evidence="2">The sequence shown here is derived from an EMBL/GenBank/DDBJ whole genome shotgun (WGS) entry which is preliminary data.</text>
</comment>
<accession>A0A699W522</accession>
<organism evidence="2">
    <name type="scientific">Tanacetum cinerariifolium</name>
    <name type="common">Dalmatian daisy</name>
    <name type="synonym">Chrysanthemum cinerariifolium</name>
    <dbReference type="NCBI Taxonomy" id="118510"/>
    <lineage>
        <taxon>Eukaryota</taxon>
        <taxon>Viridiplantae</taxon>
        <taxon>Streptophyta</taxon>
        <taxon>Embryophyta</taxon>
        <taxon>Tracheophyta</taxon>
        <taxon>Spermatophyta</taxon>
        <taxon>Magnoliopsida</taxon>
        <taxon>eudicotyledons</taxon>
        <taxon>Gunneridae</taxon>
        <taxon>Pentapetalae</taxon>
        <taxon>asterids</taxon>
        <taxon>campanulids</taxon>
        <taxon>Asterales</taxon>
        <taxon>Asteraceae</taxon>
        <taxon>Asteroideae</taxon>
        <taxon>Anthemideae</taxon>
        <taxon>Anthemidinae</taxon>
        <taxon>Tanacetum</taxon>
    </lineage>
</organism>
<feature type="region of interest" description="Disordered" evidence="1">
    <location>
        <begin position="1"/>
        <end position="80"/>
    </location>
</feature>
<gene>
    <name evidence="2" type="ORF">Tci_914991</name>
</gene>
<protein>
    <submittedName>
        <fullName evidence="2">Uncharacterized protein</fullName>
    </submittedName>
</protein>
<dbReference type="EMBL" id="BKCJ011588424">
    <property type="protein sequence ID" value="GFD43022.1"/>
    <property type="molecule type" value="Genomic_DNA"/>
</dbReference>
<dbReference type="AlphaFoldDB" id="A0A699W522"/>
<evidence type="ECO:0000256" key="1">
    <source>
        <dbReference type="SAM" id="MobiDB-lite"/>
    </source>
</evidence>
<name>A0A699W522_TANCI</name>
<evidence type="ECO:0000313" key="2">
    <source>
        <dbReference type="EMBL" id="GFD43022.1"/>
    </source>
</evidence>
<sequence>MNNSCKKEDDTVPCPGPSPVETAQRVPRAVRLRAASYGRFHDPHAPGRQNQNRYRQPRAHPRSNANLHRLHLYREAGSGR</sequence>
<feature type="compositionally biased region" description="Basic and acidic residues" evidence="1">
    <location>
        <begin position="1"/>
        <end position="10"/>
    </location>
</feature>
<proteinExistence type="predicted"/>
<reference evidence="2" key="1">
    <citation type="journal article" date="2019" name="Sci. Rep.">
        <title>Draft genome of Tanacetum cinerariifolium, the natural source of mosquito coil.</title>
        <authorList>
            <person name="Yamashiro T."/>
            <person name="Shiraishi A."/>
            <person name="Satake H."/>
            <person name="Nakayama K."/>
        </authorList>
    </citation>
    <scope>NUCLEOTIDE SEQUENCE</scope>
</reference>